<evidence type="ECO:0000313" key="3">
    <source>
        <dbReference type="Proteomes" id="UP001611263"/>
    </source>
</evidence>
<gene>
    <name evidence="2" type="ORF">ACH4WX_08270</name>
</gene>
<comment type="caution">
    <text evidence="2">The sequence shown here is derived from an EMBL/GenBank/DDBJ whole genome shotgun (WGS) entry which is preliminary data.</text>
</comment>
<dbReference type="Pfam" id="PF19457">
    <property type="entry name" value="DUF5994"/>
    <property type="match status" value="1"/>
</dbReference>
<accession>A0ABW7TI59</accession>
<reference evidence="2 3" key="1">
    <citation type="submission" date="2024-10" db="EMBL/GenBank/DDBJ databases">
        <title>The Natural Products Discovery Center: Release of the First 8490 Sequenced Strains for Exploring Actinobacteria Biosynthetic Diversity.</title>
        <authorList>
            <person name="Kalkreuter E."/>
            <person name="Kautsar S.A."/>
            <person name="Yang D."/>
            <person name="Bader C.D."/>
            <person name="Teijaro C.N."/>
            <person name="Fluegel L."/>
            <person name="Davis C.M."/>
            <person name="Simpson J.R."/>
            <person name="Lauterbach L."/>
            <person name="Steele A.D."/>
            <person name="Gui C."/>
            <person name="Meng S."/>
            <person name="Li G."/>
            <person name="Viehrig K."/>
            <person name="Ye F."/>
            <person name="Su P."/>
            <person name="Kiefer A.F."/>
            <person name="Nichols A."/>
            <person name="Cepeda A.J."/>
            <person name="Yan W."/>
            <person name="Fan B."/>
            <person name="Jiang Y."/>
            <person name="Adhikari A."/>
            <person name="Zheng C.-J."/>
            <person name="Schuster L."/>
            <person name="Cowan T.M."/>
            <person name="Smanski M.J."/>
            <person name="Chevrette M.G."/>
            <person name="De Carvalho L.P.S."/>
            <person name="Shen B."/>
        </authorList>
    </citation>
    <scope>NUCLEOTIDE SEQUENCE [LARGE SCALE GENOMIC DNA]</scope>
    <source>
        <strain evidence="2 3">NPDC020568</strain>
    </source>
</reference>
<proteinExistence type="predicted"/>
<organism evidence="2 3">
    <name type="scientific">Nocardia carnea</name>
    <dbReference type="NCBI Taxonomy" id="37328"/>
    <lineage>
        <taxon>Bacteria</taxon>
        <taxon>Bacillati</taxon>
        <taxon>Actinomycetota</taxon>
        <taxon>Actinomycetes</taxon>
        <taxon>Mycobacteriales</taxon>
        <taxon>Nocardiaceae</taxon>
        <taxon>Nocardia</taxon>
    </lineage>
</organism>
<dbReference type="Proteomes" id="UP001611263">
    <property type="component" value="Unassembled WGS sequence"/>
</dbReference>
<evidence type="ECO:0000313" key="2">
    <source>
        <dbReference type="EMBL" id="MFI1460706.1"/>
    </source>
</evidence>
<sequence>MRSQSNAIDTRRQDWSTRRLRLELDPVGMGNADGAWWPYSRNLVAELGELLSALRPGFGPVLRVSYHRDEWTAAPGELVSGGHRTRLDGYRHMPARTLDIAGVGATLTLRIITPVAGAVTSAVQHRSIPDGGPGSDIDRWLRSRRRATPRRGR</sequence>
<evidence type="ECO:0000256" key="1">
    <source>
        <dbReference type="SAM" id="MobiDB-lite"/>
    </source>
</evidence>
<protein>
    <submittedName>
        <fullName evidence="2">DUF5994 family protein</fullName>
    </submittedName>
</protein>
<feature type="region of interest" description="Disordered" evidence="1">
    <location>
        <begin position="123"/>
        <end position="153"/>
    </location>
</feature>
<keyword evidence="3" id="KW-1185">Reference proteome</keyword>
<dbReference type="InterPro" id="IPR046036">
    <property type="entry name" value="DUF5994"/>
</dbReference>
<name>A0ABW7TI59_9NOCA</name>
<dbReference type="EMBL" id="JBIRUQ010000001">
    <property type="protein sequence ID" value="MFI1460706.1"/>
    <property type="molecule type" value="Genomic_DNA"/>
</dbReference>
<dbReference type="GeneID" id="93505111"/>
<dbReference type="RefSeq" id="WP_051157516.1">
    <property type="nucleotide sequence ID" value="NZ_JBIRUQ010000001.1"/>
</dbReference>
<feature type="compositionally biased region" description="Basic residues" evidence="1">
    <location>
        <begin position="142"/>
        <end position="153"/>
    </location>
</feature>